<dbReference type="OrthoDB" id="3272910at2"/>
<dbReference type="SMART" id="SM00567">
    <property type="entry name" value="EZ_HEAT"/>
    <property type="match status" value="8"/>
</dbReference>
<dbReference type="SUPFAM" id="SSF48371">
    <property type="entry name" value="ARM repeat"/>
    <property type="match status" value="1"/>
</dbReference>
<comment type="caution">
    <text evidence="2">The sequence shown here is derived from an EMBL/GenBank/DDBJ whole genome shotgun (WGS) entry which is preliminary data.</text>
</comment>
<evidence type="ECO:0000256" key="1">
    <source>
        <dbReference type="SAM" id="MobiDB-lite"/>
    </source>
</evidence>
<proteinExistence type="predicted"/>
<dbReference type="EMBL" id="WEGH01000005">
    <property type="protein sequence ID" value="MQY08841.1"/>
    <property type="molecule type" value="Genomic_DNA"/>
</dbReference>
<keyword evidence="3" id="KW-1185">Reference proteome</keyword>
<dbReference type="InterPro" id="IPR011989">
    <property type="entry name" value="ARM-like"/>
</dbReference>
<protein>
    <recommendedName>
        <fullName evidence="4">HEAT repeat domain-containing protein</fullName>
    </recommendedName>
</protein>
<organism evidence="2 3">
    <name type="scientific">Actinomadura macrotermitis</name>
    <dbReference type="NCBI Taxonomy" id="2585200"/>
    <lineage>
        <taxon>Bacteria</taxon>
        <taxon>Bacillati</taxon>
        <taxon>Actinomycetota</taxon>
        <taxon>Actinomycetes</taxon>
        <taxon>Streptosporangiales</taxon>
        <taxon>Thermomonosporaceae</taxon>
        <taxon>Actinomadura</taxon>
    </lineage>
</organism>
<dbReference type="Proteomes" id="UP000487268">
    <property type="component" value="Unassembled WGS sequence"/>
</dbReference>
<accession>A0A7K0C5V5</accession>
<evidence type="ECO:0000313" key="2">
    <source>
        <dbReference type="EMBL" id="MQY08841.1"/>
    </source>
</evidence>
<dbReference type="InterPro" id="IPR004155">
    <property type="entry name" value="PBS_lyase_HEAT"/>
</dbReference>
<dbReference type="InterPro" id="IPR016024">
    <property type="entry name" value="ARM-type_fold"/>
</dbReference>
<feature type="region of interest" description="Disordered" evidence="1">
    <location>
        <begin position="980"/>
        <end position="1003"/>
    </location>
</feature>
<feature type="compositionally biased region" description="Basic and acidic residues" evidence="1">
    <location>
        <begin position="983"/>
        <end position="995"/>
    </location>
</feature>
<reference evidence="2 3" key="1">
    <citation type="submission" date="2019-10" db="EMBL/GenBank/DDBJ databases">
        <title>Actinomadura rubteroloni sp. nov. and Actinomadura macrotermitis sp. nov., isolated from the gut of fungus growing-termite Macrotermes natalensis.</title>
        <authorList>
            <person name="Benndorf R."/>
            <person name="Martin K."/>
            <person name="Kuefner M."/>
            <person name="De Beer W."/>
            <person name="Kaster A.-K."/>
            <person name="Vollmers J."/>
            <person name="Poulsen M."/>
            <person name="Beemelmanns C."/>
        </authorList>
    </citation>
    <scope>NUCLEOTIDE SEQUENCE [LARGE SCALE GENOMIC DNA]</scope>
    <source>
        <strain evidence="2 3">RB68</strain>
    </source>
</reference>
<dbReference type="Gene3D" id="1.25.10.10">
    <property type="entry name" value="Leucine-rich Repeat Variant"/>
    <property type="match status" value="2"/>
</dbReference>
<evidence type="ECO:0000313" key="3">
    <source>
        <dbReference type="Proteomes" id="UP000487268"/>
    </source>
</evidence>
<gene>
    <name evidence="2" type="ORF">ACRB68_69520</name>
</gene>
<dbReference type="RefSeq" id="WP_153540079.1">
    <property type="nucleotide sequence ID" value="NZ_WEGH01000005.1"/>
</dbReference>
<name>A0A7K0C5V5_9ACTN</name>
<sequence length="1370" mass="146657">MDDSLTAAVNRHSATWSTDVLKALLTSADPRMRRLGLVTLAERGVDEQVECAKSLPSTLEESPEAALAQARLYLRLHAHVGAWPRWRAADMPVSVRIAWLRAEIAARPRTVRDEPARELLYQAVQGIGAAELDDPEALAGELAARDDVVLRAEALRITREAMRAALIVPARARALIAGLAEGNEDALRELAEPWAALDPLPRERLERFVATGPADAAAEVAARHGHRDLLWDIAADSDRPPALRARALELLGGLADREDVADLVALATEDPLLLAGPALRCLVGMHRRGHFPGDAAVAAIVDLALADHSVPAGDVATVLFTCRRETVRVLAGRGADARVLELLVALDAQGGGELGVGGIVAGLLDIAAEPALRAIRELRHLGAEQAVLDALPRAPEAALAALEAVGGERTVAALRAGLGIDGGQIAPHLRSVRHRALELLWHLSEAAERRSLLGRLDPRDLPPRIAMDLGGPDEAELALLRAALDPDEPLDALCRLARNGGPDIVPALTDLLLRVVSDLATGWIQGEEPVVPQEAMAAVRELGANLHRRGRIRPHCLLDAANAAEAGNALLASMALDLLDRPDLVPVEQMILLGLLKETPYRRIRARVHPLLRHRDRHVRKQVIALLAGDARALSASLIPLTAAADAQTVRQALLALASARADWAAGAIAGCLNHSNMNVKKTAAAALADASAPVAVPTLLSWLGRHDNPGLREAIVAALRAILGEAFAVTVTAAAECAPDDRTRALLLDVLKEEKRTANPEAAMPHGWDREVALSLVDEHERDGTMPRDSKPLRPMLDRWLELAESAPRGPVLRFVLRLCPPPWSDSEVEVVARSAQMLASGLAEIGDEHRPGLLALLEAAVPKLGAAEASEVAAQVRALPPGQAGGKGMLPLLRRCGAVPTRDDLDRALTAARLGPNPWRAEEAVLREAFGVGPDVPAEGSRQQIHELIRQYGEAEAREALLDQMLALQPLDAPPWTVAEHAGRPREPERTPQDGDLDQPRSAAQRARLLALLDAPEQARRETAARALLNWPEPQIRREVLRAFLHGKVTLLATADLARALEPDDLKDTDGERAAALAARLEPADLAKFVPSLLTLWEQGAPATRAAAWQALRRAAPDTVADALSERLDAGDWGMLDLIAGVPLLRTDVLTRAVRRLREEGRDDLADAIVLLDGPLRPPGAAAQDAASLAALRERAPAADTAPTRAELFRQARDGDPEEIRRALTLLAERHEDAGAAADPEFEELLVASIGHPAARVRLHAHRICRRVLDRPAYLAQTARLLDDPRPDVVRSAIMTLGHAGWEPAVPALVGLLTHARPPVRRAAGQGLVLLGAAAVPALTHAAGRARPDRRPVYTGVLEAIAARDQAC</sequence>
<dbReference type="Pfam" id="PF13646">
    <property type="entry name" value="HEAT_2"/>
    <property type="match status" value="2"/>
</dbReference>
<evidence type="ECO:0008006" key="4">
    <source>
        <dbReference type="Google" id="ProtNLM"/>
    </source>
</evidence>